<feature type="domain" description="Cation/H+ exchanger transmembrane" evidence="10">
    <location>
        <begin position="16"/>
        <end position="388"/>
    </location>
</feature>
<name>A0ABT5P1A7_9PSED</name>
<keyword evidence="6 9" id="KW-1133">Transmembrane helix</keyword>
<gene>
    <name evidence="11" type="ORF">M5G11_27105</name>
</gene>
<keyword evidence="3" id="KW-0050">Antiport</keyword>
<evidence type="ECO:0000313" key="12">
    <source>
        <dbReference type="Proteomes" id="UP001148203"/>
    </source>
</evidence>
<dbReference type="InterPro" id="IPR036291">
    <property type="entry name" value="NAD(P)-bd_dom_sf"/>
</dbReference>
<feature type="transmembrane region" description="Helical" evidence="9">
    <location>
        <begin position="364"/>
        <end position="382"/>
    </location>
</feature>
<evidence type="ECO:0000259" key="10">
    <source>
        <dbReference type="Pfam" id="PF00999"/>
    </source>
</evidence>
<feature type="transmembrane region" description="Helical" evidence="9">
    <location>
        <begin position="186"/>
        <end position="206"/>
    </location>
</feature>
<evidence type="ECO:0000256" key="1">
    <source>
        <dbReference type="ARBA" id="ARBA00004651"/>
    </source>
</evidence>
<evidence type="ECO:0000256" key="3">
    <source>
        <dbReference type="ARBA" id="ARBA00022449"/>
    </source>
</evidence>
<dbReference type="Gene3D" id="1.20.1530.20">
    <property type="match status" value="1"/>
</dbReference>
<evidence type="ECO:0000256" key="6">
    <source>
        <dbReference type="ARBA" id="ARBA00022989"/>
    </source>
</evidence>
<comment type="subcellular location">
    <subcellularLocation>
        <location evidence="1">Cell membrane</location>
        <topology evidence="1">Multi-pass membrane protein</topology>
    </subcellularLocation>
</comment>
<sequence length="600" mass="64610">MNEQQILLAFGGIGAAALACQWLAWRLKLPAILFLLLIGILVGPVLGWLDPQALFGPLLMPLVSLAVALILFEGSLTLHLSQWREIGSVVHRLVTVGAIATWLVIALATHWLLGFDWPLAILFGTLTLVTGPTVIVPMLRVVRPKAAIANILRWEGIVIDPIGALLAVVVYSFIIATGNGLTQSLLTFAGVIASGAAFGAAGGWILGQTMREQWLPEYLHNLASLAAVLGIFIAANEVMHESGLLAVTVMGMWLANMKGVDVRQILHFKENLSVLLISGLFILLAARLDLTALLSLGPAVLALLLVIQLIARPLNVLLSTWGSQLQWRERMLLAWIAPRGIVAAAVSAIFAIRLDEAGHEHALLLVPLTFAVIIGTVVLQSATARPLARLLKVAEPAPSGFLIVGANPPARAIGKALQALDCRVLLTDSSWENIRAARMEGLPTYFGNPASQHADAHLDLVGLGHLLGLSPAGELNTLACARFRHDFGHQRLFVLASGLEARRSDKHRASDEHRGHVLGSQSLTYLQLANQLHQGGEFYSTTLTEAFDWEAYRALHGERATLLFARDDHGWVHVFGPDTTLKPGPGWTVVALVQPESSPT</sequence>
<dbReference type="RefSeq" id="WP_273913419.1">
    <property type="nucleotide sequence ID" value="NZ_JAMDGX010000083.1"/>
</dbReference>
<feature type="transmembrane region" description="Helical" evidence="9">
    <location>
        <begin position="218"/>
        <end position="236"/>
    </location>
</feature>
<evidence type="ECO:0000256" key="7">
    <source>
        <dbReference type="ARBA" id="ARBA00023065"/>
    </source>
</evidence>
<dbReference type="PANTHER" id="PTHR32507">
    <property type="entry name" value="NA(+)/H(+) ANTIPORTER 1"/>
    <property type="match status" value="1"/>
</dbReference>
<organism evidence="11 12">
    <name type="scientific">Pseudomonas fontis</name>
    <dbReference type="NCBI Taxonomy" id="2942633"/>
    <lineage>
        <taxon>Bacteria</taxon>
        <taxon>Pseudomonadati</taxon>
        <taxon>Pseudomonadota</taxon>
        <taxon>Gammaproteobacteria</taxon>
        <taxon>Pseudomonadales</taxon>
        <taxon>Pseudomonadaceae</taxon>
        <taxon>Pseudomonas</taxon>
    </lineage>
</organism>
<feature type="transmembrane region" description="Helical" evidence="9">
    <location>
        <begin position="294"/>
        <end position="311"/>
    </location>
</feature>
<proteinExistence type="predicted"/>
<keyword evidence="12" id="KW-1185">Reference proteome</keyword>
<feature type="transmembrane region" description="Helical" evidence="9">
    <location>
        <begin position="93"/>
        <end position="113"/>
    </location>
</feature>
<protein>
    <submittedName>
        <fullName evidence="11">Sodium:proton antiporter</fullName>
    </submittedName>
</protein>
<keyword evidence="4" id="KW-1003">Cell membrane</keyword>
<dbReference type="Gene3D" id="3.40.50.720">
    <property type="entry name" value="NAD(P)-binding Rossmann-like Domain"/>
    <property type="match status" value="1"/>
</dbReference>
<feature type="transmembrane region" description="Helical" evidence="9">
    <location>
        <begin position="55"/>
        <end position="72"/>
    </location>
</feature>
<keyword evidence="8 9" id="KW-0472">Membrane</keyword>
<comment type="caution">
    <text evidence="11">The sequence shown here is derived from an EMBL/GenBank/DDBJ whole genome shotgun (WGS) entry which is preliminary data.</text>
</comment>
<dbReference type="Pfam" id="PF00999">
    <property type="entry name" value="Na_H_Exchanger"/>
    <property type="match status" value="1"/>
</dbReference>
<evidence type="ECO:0000256" key="8">
    <source>
        <dbReference type="ARBA" id="ARBA00023136"/>
    </source>
</evidence>
<feature type="transmembrane region" description="Helical" evidence="9">
    <location>
        <begin position="119"/>
        <end position="139"/>
    </location>
</feature>
<evidence type="ECO:0000256" key="9">
    <source>
        <dbReference type="SAM" id="Phobius"/>
    </source>
</evidence>
<dbReference type="EMBL" id="JAMDGY010000141">
    <property type="protein sequence ID" value="MDD0994195.1"/>
    <property type="molecule type" value="Genomic_DNA"/>
</dbReference>
<feature type="transmembrane region" description="Helical" evidence="9">
    <location>
        <begin position="6"/>
        <end position="24"/>
    </location>
</feature>
<evidence type="ECO:0000313" key="11">
    <source>
        <dbReference type="EMBL" id="MDD0994195.1"/>
    </source>
</evidence>
<feature type="transmembrane region" description="Helical" evidence="9">
    <location>
        <begin position="31"/>
        <end position="49"/>
    </location>
</feature>
<dbReference type="SUPFAM" id="SSF51735">
    <property type="entry name" value="NAD(P)-binding Rossmann-fold domains"/>
    <property type="match status" value="1"/>
</dbReference>
<feature type="transmembrane region" description="Helical" evidence="9">
    <location>
        <begin position="332"/>
        <end position="352"/>
    </location>
</feature>
<keyword evidence="5 9" id="KW-0812">Transmembrane</keyword>
<keyword evidence="2" id="KW-0813">Transport</keyword>
<feature type="transmembrane region" description="Helical" evidence="9">
    <location>
        <begin position="151"/>
        <end position="174"/>
    </location>
</feature>
<dbReference type="PANTHER" id="PTHR32507:SF0">
    <property type="entry name" value="NA(+)_H(+) ANTIPORTER 2-RELATED"/>
    <property type="match status" value="1"/>
</dbReference>
<evidence type="ECO:0000256" key="2">
    <source>
        <dbReference type="ARBA" id="ARBA00022448"/>
    </source>
</evidence>
<evidence type="ECO:0000256" key="5">
    <source>
        <dbReference type="ARBA" id="ARBA00022692"/>
    </source>
</evidence>
<accession>A0ABT5P1A7</accession>
<dbReference type="Proteomes" id="UP001148203">
    <property type="component" value="Unassembled WGS sequence"/>
</dbReference>
<reference evidence="11 12" key="1">
    <citation type="submission" date="2022-05" db="EMBL/GenBank/DDBJ databases">
        <title>Novel Pseudomonas spp. Isolated from a Rainbow Trout Aquaculture Facility.</title>
        <authorList>
            <person name="Testerman T."/>
            <person name="Graf J."/>
        </authorList>
    </citation>
    <scope>NUCLEOTIDE SEQUENCE [LARGE SCALE GENOMIC DNA]</scope>
    <source>
        <strain evidence="11 12">ID681</strain>
    </source>
</reference>
<dbReference type="InterPro" id="IPR006153">
    <property type="entry name" value="Cation/H_exchanger_TM"/>
</dbReference>
<feature type="transmembrane region" description="Helical" evidence="9">
    <location>
        <begin position="272"/>
        <end position="288"/>
    </location>
</feature>
<keyword evidence="7" id="KW-0406">Ion transport</keyword>
<evidence type="ECO:0000256" key="4">
    <source>
        <dbReference type="ARBA" id="ARBA00022475"/>
    </source>
</evidence>
<dbReference type="InterPro" id="IPR038770">
    <property type="entry name" value="Na+/solute_symporter_sf"/>
</dbReference>